<dbReference type="PANTHER" id="PTHR43540:SF6">
    <property type="entry name" value="ISOCHORISMATASE-LIKE DOMAIN-CONTAINING PROTEIN"/>
    <property type="match status" value="1"/>
</dbReference>
<gene>
    <name evidence="3" type="ORF">MNQ99_00770</name>
</gene>
<reference evidence="3 4" key="1">
    <citation type="submission" date="2022-03" db="EMBL/GenBank/DDBJ databases">
        <title>Isotopic signatures of nitrous oxide derived from detoxification processes.</title>
        <authorList>
            <person name="Behrendt U."/>
            <person name="Buchen C."/>
            <person name="Well R."/>
            <person name="Ulrich A."/>
            <person name="Rohe L."/>
            <person name="Kolb S."/>
            <person name="Schloter M."/>
            <person name="Horn M.A."/>
            <person name="Augustin J."/>
        </authorList>
    </citation>
    <scope>NUCLEOTIDE SEQUENCE [LARGE SCALE GENOMIC DNA]</scope>
    <source>
        <strain evidence="3 4">S4-C24</strain>
    </source>
</reference>
<organism evidence="3 4">
    <name type="scientific">Arthrobacter sulfonylureivorans</name>
    <dbReference type="NCBI Taxonomy" id="2486855"/>
    <lineage>
        <taxon>Bacteria</taxon>
        <taxon>Bacillati</taxon>
        <taxon>Actinomycetota</taxon>
        <taxon>Actinomycetes</taxon>
        <taxon>Micrococcales</taxon>
        <taxon>Micrococcaceae</taxon>
        <taxon>Arthrobacter</taxon>
    </lineage>
</organism>
<dbReference type="EMBL" id="CP093326">
    <property type="protein sequence ID" value="UNK45957.1"/>
    <property type="molecule type" value="Genomic_DNA"/>
</dbReference>
<feature type="domain" description="Isochorismatase-like" evidence="2">
    <location>
        <begin position="3"/>
        <end position="156"/>
    </location>
</feature>
<dbReference type="InterPro" id="IPR036380">
    <property type="entry name" value="Isochorismatase-like_sf"/>
</dbReference>
<dbReference type="RefSeq" id="WP_241914082.1">
    <property type="nucleotide sequence ID" value="NZ_CP093326.1"/>
</dbReference>
<evidence type="ECO:0000313" key="3">
    <source>
        <dbReference type="EMBL" id="UNK45957.1"/>
    </source>
</evidence>
<dbReference type="Gene3D" id="3.40.50.850">
    <property type="entry name" value="Isochorismatase-like"/>
    <property type="match status" value="1"/>
</dbReference>
<sequence length="188" mass="20823">MKTAVLMIDLQNAYFEDPALASRQETVVEAANLLIRTATAAQVPVLLVYTQHLRDRSTWTLSMLDDDQGFLFEGSEQAEFLPGLQTERLERIVKTRDSAFFGTNLAERLREAGVERLVLAGVATHNCVAQTAADAFAHNFRVVYAKDVIASTNEEYAGSMMQILSDEYRQPVLGRGAIAELLAGARER</sequence>
<dbReference type="Proteomes" id="UP000829069">
    <property type="component" value="Chromosome"/>
</dbReference>
<evidence type="ECO:0000256" key="1">
    <source>
        <dbReference type="ARBA" id="ARBA00022801"/>
    </source>
</evidence>
<dbReference type="InterPro" id="IPR000868">
    <property type="entry name" value="Isochorismatase-like_dom"/>
</dbReference>
<accession>A0ABY3W6N3</accession>
<dbReference type="SUPFAM" id="SSF52499">
    <property type="entry name" value="Isochorismatase-like hydrolases"/>
    <property type="match status" value="1"/>
</dbReference>
<dbReference type="PANTHER" id="PTHR43540">
    <property type="entry name" value="PEROXYUREIDOACRYLATE/UREIDOACRYLATE AMIDOHYDROLASE-RELATED"/>
    <property type="match status" value="1"/>
</dbReference>
<dbReference type="InterPro" id="IPR050272">
    <property type="entry name" value="Isochorismatase-like_hydrls"/>
</dbReference>
<keyword evidence="1 3" id="KW-0378">Hydrolase</keyword>
<evidence type="ECO:0000313" key="4">
    <source>
        <dbReference type="Proteomes" id="UP000829069"/>
    </source>
</evidence>
<protein>
    <submittedName>
        <fullName evidence="3">Cysteine hydrolase</fullName>
    </submittedName>
</protein>
<dbReference type="Pfam" id="PF00857">
    <property type="entry name" value="Isochorismatase"/>
    <property type="match status" value="1"/>
</dbReference>
<keyword evidence="4" id="KW-1185">Reference proteome</keyword>
<proteinExistence type="predicted"/>
<dbReference type="CDD" id="cd00431">
    <property type="entry name" value="cysteine_hydrolases"/>
    <property type="match status" value="1"/>
</dbReference>
<dbReference type="GO" id="GO:0016787">
    <property type="term" value="F:hydrolase activity"/>
    <property type="evidence" value="ECO:0007669"/>
    <property type="project" value="UniProtKB-KW"/>
</dbReference>
<evidence type="ECO:0000259" key="2">
    <source>
        <dbReference type="Pfam" id="PF00857"/>
    </source>
</evidence>
<name>A0ABY3W6N3_9MICC</name>